<dbReference type="GO" id="GO:0005524">
    <property type="term" value="F:ATP binding"/>
    <property type="evidence" value="ECO:0007669"/>
    <property type="project" value="UniProtKB-KW"/>
</dbReference>
<dbReference type="InterPro" id="IPR058922">
    <property type="entry name" value="WHD_DRP"/>
</dbReference>
<dbReference type="PaxDb" id="4565-Traes_1BS_698B01CDD.1"/>
<evidence type="ECO:0000256" key="6">
    <source>
        <dbReference type="ARBA" id="ARBA00022840"/>
    </source>
</evidence>
<reference evidence="11" key="2">
    <citation type="submission" date="2018-10" db="UniProtKB">
        <authorList>
            <consortium name="EnsemblPlants"/>
        </authorList>
    </citation>
    <scope>IDENTIFICATION</scope>
</reference>
<evidence type="ECO:0000256" key="5">
    <source>
        <dbReference type="ARBA" id="ARBA00022821"/>
    </source>
</evidence>
<evidence type="ECO:0000256" key="3">
    <source>
        <dbReference type="ARBA" id="ARBA00022737"/>
    </source>
</evidence>
<feature type="domain" description="R13L1/DRL21-like LRR repeat region" evidence="10">
    <location>
        <begin position="695"/>
        <end position="807"/>
    </location>
</feature>
<keyword evidence="3" id="KW-0677">Repeat</keyword>
<dbReference type="OrthoDB" id="633436at2759"/>
<dbReference type="GeneID" id="123184595"/>
<dbReference type="Gramene" id="TraesWEE_scaffold_062033_01G000200.1">
    <property type="protein sequence ID" value="TraesWEE_scaffold_062033_01G000200.1"/>
    <property type="gene ID" value="TraesWEE_scaffold_062033_01G000200"/>
</dbReference>
<evidence type="ECO:0000256" key="2">
    <source>
        <dbReference type="ARBA" id="ARBA00022614"/>
    </source>
</evidence>
<dbReference type="SUPFAM" id="SSF52058">
    <property type="entry name" value="L domain-like"/>
    <property type="match status" value="1"/>
</dbReference>
<name>A0A3B5XTA9_WHEAT</name>
<organism evidence="11">
    <name type="scientific">Triticum aestivum</name>
    <name type="common">Wheat</name>
    <dbReference type="NCBI Taxonomy" id="4565"/>
    <lineage>
        <taxon>Eukaryota</taxon>
        <taxon>Viridiplantae</taxon>
        <taxon>Streptophyta</taxon>
        <taxon>Embryophyta</taxon>
        <taxon>Tracheophyta</taxon>
        <taxon>Spermatophyta</taxon>
        <taxon>Magnoliopsida</taxon>
        <taxon>Liliopsida</taxon>
        <taxon>Poales</taxon>
        <taxon>Poaceae</taxon>
        <taxon>BOP clade</taxon>
        <taxon>Pooideae</taxon>
        <taxon>Triticodae</taxon>
        <taxon>Triticeae</taxon>
        <taxon>Triticinae</taxon>
        <taxon>Triticum</taxon>
    </lineage>
</organism>
<proteinExistence type="inferred from homology"/>
<keyword evidence="5" id="KW-0611">Plant defense</keyword>
<dbReference type="Pfam" id="PF00931">
    <property type="entry name" value="NB-ARC"/>
    <property type="match status" value="1"/>
</dbReference>
<dbReference type="RefSeq" id="XP_044452632.1">
    <property type="nucleotide sequence ID" value="XM_044596697.1"/>
</dbReference>
<dbReference type="GO" id="GO:0042742">
    <property type="term" value="P:defense response to bacterium"/>
    <property type="evidence" value="ECO:0007669"/>
    <property type="project" value="UniProtKB-ARBA"/>
</dbReference>
<dbReference type="SUPFAM" id="SSF52047">
    <property type="entry name" value="RNI-like"/>
    <property type="match status" value="1"/>
</dbReference>
<dbReference type="Gene3D" id="1.20.5.4130">
    <property type="match status" value="1"/>
</dbReference>
<dbReference type="InterPro" id="IPR032675">
    <property type="entry name" value="LRR_dom_sf"/>
</dbReference>
<dbReference type="InterPro" id="IPR042197">
    <property type="entry name" value="Apaf_helical"/>
</dbReference>
<dbReference type="Pfam" id="PF25019">
    <property type="entry name" value="LRR_R13L1-DRL21"/>
    <property type="match status" value="1"/>
</dbReference>
<dbReference type="GO" id="GO:0002758">
    <property type="term" value="P:innate immune response-activating signaling pathway"/>
    <property type="evidence" value="ECO:0007669"/>
    <property type="project" value="UniProtKB-ARBA"/>
</dbReference>
<dbReference type="KEGG" id="taes:123184595"/>
<evidence type="ECO:0000259" key="9">
    <source>
        <dbReference type="Pfam" id="PF23559"/>
    </source>
</evidence>
<dbReference type="GO" id="GO:0009626">
    <property type="term" value="P:plant-type hypersensitive response"/>
    <property type="evidence" value="ECO:0007669"/>
    <property type="project" value="UniProtKB-ARBA"/>
</dbReference>
<dbReference type="SMR" id="A0A3B5XTA9"/>
<dbReference type="Gene3D" id="1.10.10.10">
    <property type="entry name" value="Winged helix-like DNA-binding domain superfamily/Winged helix DNA-binding domain"/>
    <property type="match status" value="1"/>
</dbReference>
<dbReference type="Gramene" id="TraesCS1A03G0022300.1">
    <property type="protein sequence ID" value="TraesCS1A03G0022300.1.CDS"/>
    <property type="gene ID" value="TraesCS1A03G0022300"/>
</dbReference>
<dbReference type="InterPro" id="IPR036388">
    <property type="entry name" value="WH-like_DNA-bd_sf"/>
</dbReference>
<evidence type="ECO:0000256" key="4">
    <source>
        <dbReference type="ARBA" id="ARBA00022741"/>
    </source>
</evidence>
<evidence type="ECO:0000256" key="1">
    <source>
        <dbReference type="ARBA" id="ARBA00008894"/>
    </source>
</evidence>
<reference evidence="11" key="1">
    <citation type="submission" date="2018-08" db="EMBL/GenBank/DDBJ databases">
        <authorList>
            <person name="Rossello M."/>
        </authorList>
    </citation>
    <scope>NUCLEOTIDE SEQUENCE [LARGE SCALE GENOMIC DNA]</scope>
    <source>
        <strain evidence="11">cv. Chinese Spring</strain>
    </source>
</reference>
<keyword evidence="4" id="KW-0547">Nucleotide-binding</keyword>
<dbReference type="PANTHER" id="PTHR36766:SF55">
    <property type="entry name" value="OS11G0492900 PROTEIN"/>
    <property type="match status" value="1"/>
</dbReference>
<accession>A0A3B5XTA9</accession>
<dbReference type="Gene3D" id="3.40.50.300">
    <property type="entry name" value="P-loop containing nucleotide triphosphate hydrolases"/>
    <property type="match status" value="1"/>
</dbReference>
<evidence type="ECO:0000259" key="8">
    <source>
        <dbReference type="Pfam" id="PF18052"/>
    </source>
</evidence>
<feature type="domain" description="Disease resistance protein winged helix" evidence="9">
    <location>
        <begin position="431"/>
        <end position="511"/>
    </location>
</feature>
<dbReference type="OMA" id="FERWWER"/>
<feature type="domain" description="NB-ARC" evidence="7">
    <location>
        <begin position="182"/>
        <end position="347"/>
    </location>
</feature>
<dbReference type="Gene3D" id="3.80.10.10">
    <property type="entry name" value="Ribonuclease Inhibitor"/>
    <property type="match status" value="4"/>
</dbReference>
<keyword evidence="12" id="KW-1185">Reference proteome</keyword>
<feature type="domain" description="Disease resistance N-terminal" evidence="8">
    <location>
        <begin position="14"/>
        <end position="99"/>
    </location>
</feature>
<keyword evidence="2" id="KW-0433">Leucine-rich repeat</keyword>
<dbReference type="Pfam" id="PF23559">
    <property type="entry name" value="WHD_DRP"/>
    <property type="match status" value="1"/>
</dbReference>
<protein>
    <submittedName>
        <fullName evidence="11">Uncharacterized protein</fullName>
    </submittedName>
</protein>
<dbReference type="InterPro" id="IPR041118">
    <property type="entry name" value="Rx_N"/>
</dbReference>
<dbReference type="SUPFAM" id="SSF52540">
    <property type="entry name" value="P-loop containing nucleoside triphosphate hydrolases"/>
    <property type="match status" value="1"/>
</dbReference>
<dbReference type="STRING" id="4565.A0A3B5XTA9"/>
<comment type="similarity">
    <text evidence="1">Belongs to the disease resistance NB-LRR family.</text>
</comment>
<evidence type="ECO:0000259" key="10">
    <source>
        <dbReference type="Pfam" id="PF25019"/>
    </source>
</evidence>
<dbReference type="InterPro" id="IPR027417">
    <property type="entry name" value="P-loop_NTPase"/>
</dbReference>
<dbReference type="InterPro" id="IPR002182">
    <property type="entry name" value="NB-ARC"/>
</dbReference>
<dbReference type="Pfam" id="PF18052">
    <property type="entry name" value="Rx_N"/>
    <property type="match status" value="1"/>
</dbReference>
<dbReference type="PRINTS" id="PR00364">
    <property type="entry name" value="DISEASERSIST"/>
</dbReference>
<evidence type="ECO:0000259" key="7">
    <source>
        <dbReference type="Pfam" id="PF00931"/>
    </source>
</evidence>
<sequence>MAELVATMAIRPLVCMLMNKASSSLLDQYKVMEGMEKQHRILKRKLPAILDVITDAEEQATAHREGAKAWLQELKIVAYKANEVFDEFKYEALRREAKKNGHCTKLGFNVIKLYPTHNRVVFRYKMGRKLCQILQAIEVLIVEMQVFGFKYQPQPPVSKQWRQTDYVIIDPREIVGRSRGKDKKNIVDTLFGQSTNVDLTIVPIVGMGGLGKTTLAQLIYNEPEIQKHFQLLLWVCVSDTFDVNSLAKSIVEASPNKNNDTDKPPLERLKKLVSGQRFLLVLDDVWNREVYKWERLKVCLQHGGMGSAMLTTTRDKQVAEIMGAGRAYNLNILEDCFVKEIIEARAFSSEKEKPVELSKMVDEIVSRCSGSPLAATALGSVLRTKTSVEEWKAISSRSSICTLETGILPILKLSYNDLPSHMKQCFAFCAVFPKDYKIDVDKLIRLWIANGFIPEHKEDNLETIGKHIFIELASRSFFLDIKESKDFGGYYSMRYYPRTTCKIHDLMHDVAISVMEKECVAGTKESNQNEWLLDNTRHLFLLSRNIEGILNHSMEKRSSAIQTLLCNNVVWSSLHHLSKYSSLHALQICMRTEIFLLKPKYLHHLRYLDLSESRIEALPEDISILYNLQMLDLSNCSDLVRLPRQMKYMTSLCHLYTHGCFKLNSMPPELGKLINLRTLTCFVAAITGTDCSDVAELQHLNLGGQLELRRVENVIELEARVANLGNKKDLKELTLRWSYVRDSNVLDNFEPHDGLQVLKIYSYGGKWMCMLQNMVAIHLFHCERLKVLFRCGTSFSFPKLKEITLEHLLDFERWWERNERQEEQIIFPVLDKLFIKYCGKLTALPEPSLLQEPCGGGYRLVRSPFPALKVLELDNLESFQRWNAVEESQGEQILFPQLEKLIIQKCPELLALPEAPLLQEPCSGGGYRLVRSAFPALKVIKMNDLESFQRWDAAAEREYILFPLLEELSIQKCPKLIGLPEAPFLQEPCSGGGYRLVRSAFPALNVLKLNGLESFQRWDGAAEGEHMLFPQLEKVSIQNCPKLIDLPEAPKLSVLEIEDGKQEIFHWVERYLSSLTNLVLKLEYTETTSGAQWTSIVPVDSKEKWNQTSPIAVMKLDCCNSFFGPCALELWDYFVHLEKLEIGRCNVLVHWPREVFQSLVSLRRLAITHCQNLIGYGPPLPGPSAIRSHHLPGLESLLLKNCPCLVEMFNVPASLKKMNIYGCCKLESIFGKQQGMSKSVHGSSCSEAIVRTAVSPANHFCPCLEDLELLGCGSLPAVLHLPPSLETIFIASCFSIQVLTCQLDQLQKPQVVASINVPEPSSAAASKHSLPPRLQSLKIYSCTNMLGGILLPTSLKELCISSNMWLTSLESLSGEHPPSLESLLLHRCGTLASLPNEQQAYGSLKWLRITGCPGIKKLPRCLQQQLGSIDDKELDAHYLVTEFKPFKPKTWKEIPRLVREWRQPTEIGDQSSSSDAFTSDVSDPSMNTEIGDYSLVLALERELFGAYSVG</sequence>
<gene>
    <name evidence="11" type="primary">LOC123184595</name>
</gene>
<dbReference type="EnsemblPlants" id="TraesCS1A02G008300.1">
    <property type="protein sequence ID" value="TraesCS1A02G008300.1"/>
    <property type="gene ID" value="TraesCS1A02G008300"/>
</dbReference>
<evidence type="ECO:0000313" key="12">
    <source>
        <dbReference type="Proteomes" id="UP000019116"/>
    </source>
</evidence>
<dbReference type="InterPro" id="IPR056789">
    <property type="entry name" value="LRR_R13L1-DRL21"/>
</dbReference>
<dbReference type="FunFam" id="1.10.10.10:FF:000322">
    <property type="entry name" value="Probable disease resistance protein At1g63360"/>
    <property type="match status" value="1"/>
</dbReference>
<evidence type="ECO:0000313" key="11">
    <source>
        <dbReference type="EnsemblPlants" id="TraesCS1A02G008300.1"/>
    </source>
</evidence>
<dbReference type="GO" id="GO:0043531">
    <property type="term" value="F:ADP binding"/>
    <property type="evidence" value="ECO:0007669"/>
    <property type="project" value="InterPro"/>
</dbReference>
<dbReference type="Gene3D" id="1.10.8.430">
    <property type="entry name" value="Helical domain of apoptotic protease-activating factors"/>
    <property type="match status" value="1"/>
</dbReference>
<dbReference type="Proteomes" id="UP000019116">
    <property type="component" value="Chromosome 1A"/>
</dbReference>
<keyword evidence="6" id="KW-0067">ATP-binding</keyword>
<dbReference type="PANTHER" id="PTHR36766">
    <property type="entry name" value="PLANT BROAD-SPECTRUM MILDEW RESISTANCE PROTEIN RPW8"/>
    <property type="match status" value="1"/>
</dbReference>
<dbReference type="Gramene" id="TraesCS1A02G008300.1">
    <property type="protein sequence ID" value="TraesCS1A02G008300.1"/>
    <property type="gene ID" value="TraesCS1A02G008300"/>
</dbReference>